<feature type="region of interest" description="Disordered" evidence="1">
    <location>
        <begin position="439"/>
        <end position="504"/>
    </location>
</feature>
<evidence type="ECO:0000313" key="3">
    <source>
        <dbReference type="Proteomes" id="UP000821837"/>
    </source>
</evidence>
<comment type="caution">
    <text evidence="2">The sequence shown here is derived from an EMBL/GenBank/DDBJ whole genome shotgun (WGS) entry which is preliminary data.</text>
</comment>
<feature type="compositionally biased region" description="Acidic residues" evidence="1">
    <location>
        <begin position="473"/>
        <end position="486"/>
    </location>
</feature>
<organism evidence="2 3">
    <name type="scientific">Rhipicephalus sanguineus</name>
    <name type="common">Brown dog tick</name>
    <name type="synonym">Ixodes sanguineus</name>
    <dbReference type="NCBI Taxonomy" id="34632"/>
    <lineage>
        <taxon>Eukaryota</taxon>
        <taxon>Metazoa</taxon>
        <taxon>Ecdysozoa</taxon>
        <taxon>Arthropoda</taxon>
        <taxon>Chelicerata</taxon>
        <taxon>Arachnida</taxon>
        <taxon>Acari</taxon>
        <taxon>Parasitiformes</taxon>
        <taxon>Ixodida</taxon>
        <taxon>Ixodoidea</taxon>
        <taxon>Ixodidae</taxon>
        <taxon>Rhipicephalinae</taxon>
        <taxon>Rhipicephalus</taxon>
        <taxon>Rhipicephalus</taxon>
    </lineage>
</organism>
<evidence type="ECO:0008006" key="4">
    <source>
        <dbReference type="Google" id="ProtNLM"/>
    </source>
</evidence>
<dbReference type="Proteomes" id="UP000821837">
    <property type="component" value="Chromosome 11"/>
</dbReference>
<proteinExistence type="predicted"/>
<keyword evidence="3" id="KW-1185">Reference proteome</keyword>
<reference evidence="2" key="1">
    <citation type="journal article" date="2020" name="Cell">
        <title>Large-Scale Comparative Analyses of Tick Genomes Elucidate Their Genetic Diversity and Vector Capacities.</title>
        <authorList>
            <consortium name="Tick Genome and Microbiome Consortium (TIGMIC)"/>
            <person name="Jia N."/>
            <person name="Wang J."/>
            <person name="Shi W."/>
            <person name="Du L."/>
            <person name="Sun Y."/>
            <person name="Zhan W."/>
            <person name="Jiang J.F."/>
            <person name="Wang Q."/>
            <person name="Zhang B."/>
            <person name="Ji P."/>
            <person name="Bell-Sakyi L."/>
            <person name="Cui X.M."/>
            <person name="Yuan T.T."/>
            <person name="Jiang B.G."/>
            <person name="Yang W.F."/>
            <person name="Lam T.T."/>
            <person name="Chang Q.C."/>
            <person name="Ding S.J."/>
            <person name="Wang X.J."/>
            <person name="Zhu J.G."/>
            <person name="Ruan X.D."/>
            <person name="Zhao L."/>
            <person name="Wei J.T."/>
            <person name="Ye R.Z."/>
            <person name="Que T.C."/>
            <person name="Du C.H."/>
            <person name="Zhou Y.H."/>
            <person name="Cheng J.X."/>
            <person name="Dai P.F."/>
            <person name="Guo W.B."/>
            <person name="Han X.H."/>
            <person name="Huang E.J."/>
            <person name="Li L.F."/>
            <person name="Wei W."/>
            <person name="Gao Y.C."/>
            <person name="Liu J.Z."/>
            <person name="Shao H.Z."/>
            <person name="Wang X."/>
            <person name="Wang C.C."/>
            <person name="Yang T.C."/>
            <person name="Huo Q.B."/>
            <person name="Li W."/>
            <person name="Chen H.Y."/>
            <person name="Chen S.E."/>
            <person name="Zhou L.G."/>
            <person name="Ni X.B."/>
            <person name="Tian J.H."/>
            <person name="Sheng Y."/>
            <person name="Liu T."/>
            <person name="Pan Y.S."/>
            <person name="Xia L.Y."/>
            <person name="Li J."/>
            <person name="Zhao F."/>
            <person name="Cao W.C."/>
        </authorList>
    </citation>
    <scope>NUCLEOTIDE SEQUENCE</scope>
    <source>
        <strain evidence="2">Rsan-2018</strain>
    </source>
</reference>
<feature type="compositionally biased region" description="Basic residues" evidence="1">
    <location>
        <begin position="454"/>
        <end position="466"/>
    </location>
</feature>
<dbReference type="VEuPathDB" id="VectorBase:RSAN_049948"/>
<reference evidence="2" key="2">
    <citation type="submission" date="2021-09" db="EMBL/GenBank/DDBJ databases">
        <authorList>
            <person name="Jia N."/>
            <person name="Wang J."/>
            <person name="Shi W."/>
            <person name="Du L."/>
            <person name="Sun Y."/>
            <person name="Zhan W."/>
            <person name="Jiang J."/>
            <person name="Wang Q."/>
            <person name="Zhang B."/>
            <person name="Ji P."/>
            <person name="Sakyi L.B."/>
            <person name="Cui X."/>
            <person name="Yuan T."/>
            <person name="Jiang B."/>
            <person name="Yang W."/>
            <person name="Lam T.T.-Y."/>
            <person name="Chang Q."/>
            <person name="Ding S."/>
            <person name="Wang X."/>
            <person name="Zhu J."/>
            <person name="Ruan X."/>
            <person name="Zhao L."/>
            <person name="Wei J."/>
            <person name="Que T."/>
            <person name="Du C."/>
            <person name="Cheng J."/>
            <person name="Dai P."/>
            <person name="Han X."/>
            <person name="Huang E."/>
            <person name="Gao Y."/>
            <person name="Liu J."/>
            <person name="Shao H."/>
            <person name="Ye R."/>
            <person name="Li L."/>
            <person name="Wei W."/>
            <person name="Wang X."/>
            <person name="Wang C."/>
            <person name="Huo Q."/>
            <person name="Li W."/>
            <person name="Guo W."/>
            <person name="Chen H."/>
            <person name="Chen S."/>
            <person name="Zhou L."/>
            <person name="Zhou L."/>
            <person name="Ni X."/>
            <person name="Tian J."/>
            <person name="Zhou Y."/>
            <person name="Sheng Y."/>
            <person name="Liu T."/>
            <person name="Pan Y."/>
            <person name="Xia L."/>
            <person name="Li J."/>
            <person name="Zhao F."/>
            <person name="Cao W."/>
        </authorList>
    </citation>
    <scope>NUCLEOTIDE SEQUENCE</scope>
    <source>
        <strain evidence="2">Rsan-2018</strain>
        <tissue evidence="2">Larvae</tissue>
    </source>
</reference>
<sequence>MCDVCCSLLELFEKYDAENSCGQRSPLTKNDILVLCSYVQSWNQRQCTCCYKDPQSFDKFNAVIQGLLQTVLLLLRQLRQRLSTADDREVPDESALLDSQDSNHAAALEGWSLDDQEKLLHFASKVFLLNFPLYVAFKHSLHSKLEEVSQAEIAALSTVCDVNDLDIPVHLLRNVAHFCGQGGLSLLHSCFQEVPPQRLPIGLAHALVSLVSNLKLWMNLPCIVQHLVPLRSSVIRYLCSRCEGELRGATSRSLFELMLGAVKDPLDVHLALDREGLELAFRCFVSPTLTMRLSGIAQINSHISMLNELCHNETVVGAQAMAKALAAWLVEYRVVEHIFGPNLHVEVIKQSHLVLGLLASEGQLTTAHLDAVWAAGQLKHCGRQVLELLPPLMRSLRDGPALHLYARLCALPPREHSEQTLLLASALTKHMWASSGKAARGRVSPFGQLTGSRPHGRRSPVKVSKKGFHEATDASEEEEDEDDDENPVAFPSQGAQCRHNLDIS</sequence>
<name>A0A9D4T563_RHISA</name>
<protein>
    <recommendedName>
        <fullName evidence="4">Ubiquitin carboxyl-terminal hydrolase 34</fullName>
    </recommendedName>
</protein>
<evidence type="ECO:0000313" key="2">
    <source>
        <dbReference type="EMBL" id="KAH7972033.1"/>
    </source>
</evidence>
<gene>
    <name evidence="2" type="ORF">HPB52_005804</name>
</gene>
<evidence type="ECO:0000256" key="1">
    <source>
        <dbReference type="SAM" id="MobiDB-lite"/>
    </source>
</evidence>
<accession>A0A9D4T563</accession>
<dbReference type="EMBL" id="JABSTV010001247">
    <property type="protein sequence ID" value="KAH7972033.1"/>
    <property type="molecule type" value="Genomic_DNA"/>
</dbReference>
<dbReference type="AlphaFoldDB" id="A0A9D4T563"/>